<feature type="compositionally biased region" description="Basic and acidic residues" evidence="9">
    <location>
        <begin position="449"/>
        <end position="461"/>
    </location>
</feature>
<evidence type="ECO:0000256" key="2">
    <source>
        <dbReference type="ARBA" id="ARBA00022527"/>
    </source>
</evidence>
<feature type="compositionally biased region" description="Polar residues" evidence="9">
    <location>
        <begin position="289"/>
        <end position="307"/>
    </location>
</feature>
<evidence type="ECO:0000256" key="1">
    <source>
        <dbReference type="ARBA" id="ARBA00012513"/>
    </source>
</evidence>
<dbReference type="PANTHER" id="PTHR44899:SF3">
    <property type="entry name" value="SERINE_THREONINE-PROTEIN KINASE NEK1"/>
    <property type="match status" value="1"/>
</dbReference>
<reference evidence="11" key="2">
    <citation type="submission" date="2025-09" db="UniProtKB">
        <authorList>
            <consortium name="Ensembl"/>
        </authorList>
    </citation>
    <scope>IDENTIFICATION</scope>
</reference>
<protein>
    <recommendedName>
        <fullName evidence="1">non-specific serine/threonine protein kinase</fullName>
        <ecNumber evidence="1">2.7.11.1</ecNumber>
    </recommendedName>
</protein>
<dbReference type="InterPro" id="IPR011009">
    <property type="entry name" value="Kinase-like_dom_sf"/>
</dbReference>
<keyword evidence="3" id="KW-0808">Transferase</keyword>
<comment type="catalytic activity">
    <reaction evidence="7">
        <text>L-threonyl-[protein] + ATP = O-phospho-L-threonyl-[protein] + ADP + H(+)</text>
        <dbReference type="Rhea" id="RHEA:46608"/>
        <dbReference type="Rhea" id="RHEA-COMP:11060"/>
        <dbReference type="Rhea" id="RHEA-COMP:11605"/>
        <dbReference type="ChEBI" id="CHEBI:15378"/>
        <dbReference type="ChEBI" id="CHEBI:30013"/>
        <dbReference type="ChEBI" id="CHEBI:30616"/>
        <dbReference type="ChEBI" id="CHEBI:61977"/>
        <dbReference type="ChEBI" id="CHEBI:456216"/>
        <dbReference type="EC" id="2.7.11.1"/>
    </reaction>
</comment>
<evidence type="ECO:0000256" key="5">
    <source>
        <dbReference type="ARBA" id="ARBA00022777"/>
    </source>
</evidence>
<evidence type="ECO:0000313" key="12">
    <source>
        <dbReference type="Proteomes" id="UP000694428"/>
    </source>
</evidence>
<comment type="catalytic activity">
    <reaction evidence="8">
        <text>L-seryl-[protein] + ATP = O-phospho-L-seryl-[protein] + ADP + H(+)</text>
        <dbReference type="Rhea" id="RHEA:17989"/>
        <dbReference type="Rhea" id="RHEA-COMP:9863"/>
        <dbReference type="Rhea" id="RHEA-COMP:11604"/>
        <dbReference type="ChEBI" id="CHEBI:15378"/>
        <dbReference type="ChEBI" id="CHEBI:29999"/>
        <dbReference type="ChEBI" id="CHEBI:30616"/>
        <dbReference type="ChEBI" id="CHEBI:83421"/>
        <dbReference type="ChEBI" id="CHEBI:456216"/>
        <dbReference type="EC" id="2.7.11.1"/>
    </reaction>
</comment>
<dbReference type="Proteomes" id="UP000694428">
    <property type="component" value="Unplaced"/>
</dbReference>
<sequence length="601" mass="67052">MILQYALLAMLNNIRLAFLLQLPPMPKDYSPQLVQIIQTMLSKKPEQRPSVKSILRQPYIKHQISLFLEATKMKAAKSHKKMADSKLKDAASVVPVKNESHNKNVIPPDSSSERGRRCRVNEEDCAIKYKASKFCLAEKPAVELNTKPCSNDLNNLGGSLATISGVNIDILPYEKRNRGSEHIPESNKAKCVNASGNSEMISSNPLMKTDGLQKKTKQAFKGGSVESKHSFVDAVEDDDDTLKLLQPASKDQKQTDVSLDSTEKLLGPFVPAVIQDVVCHGASGDAQEKTTSQLQPHGSTREPSLSRQRWEKKRELPEVCSEEFRAVSPRPLPFPTDVNVRTAQSCAEEHTAKISASASSAQSSQGAIAKERPLSARERRRLKQSREERFPSVIAARRTGSSAVVEGKSHMENHVKVAQSSSDPSISQKSRVTHCLPDDELSSSTSSTEKSDGDSKEKKSSMSEVNELVQLMTRTLKMDPKENSECSVTSAPAPEFKVHRQYRDTLILHGKSPEESEDFKFEEIPSDMLSGPEKMRRMVEVLRSDVVRGLGVKLLERVYSIMEEEDEMKRELQLRENMGDKYVSYSAKAQHLKFLEENAEF</sequence>
<evidence type="ECO:0000256" key="6">
    <source>
        <dbReference type="ARBA" id="ARBA00022840"/>
    </source>
</evidence>
<reference evidence="11" key="1">
    <citation type="submission" date="2025-08" db="UniProtKB">
        <authorList>
            <consortium name="Ensembl"/>
        </authorList>
    </citation>
    <scope>IDENTIFICATION</scope>
</reference>
<evidence type="ECO:0000313" key="11">
    <source>
        <dbReference type="Ensembl" id="ENSPSTP00000018148.1"/>
    </source>
</evidence>
<dbReference type="PANTHER" id="PTHR44899">
    <property type="entry name" value="CAMK FAMILY PROTEIN KINASE"/>
    <property type="match status" value="1"/>
</dbReference>
<proteinExistence type="predicted"/>
<feature type="signal peptide" evidence="10">
    <location>
        <begin position="1"/>
        <end position="17"/>
    </location>
</feature>
<feature type="compositionally biased region" description="Low complexity" evidence="9">
    <location>
        <begin position="420"/>
        <end position="430"/>
    </location>
</feature>
<evidence type="ECO:0000256" key="7">
    <source>
        <dbReference type="ARBA" id="ARBA00047899"/>
    </source>
</evidence>
<dbReference type="GO" id="GO:0005524">
    <property type="term" value="F:ATP binding"/>
    <property type="evidence" value="ECO:0007669"/>
    <property type="project" value="UniProtKB-KW"/>
</dbReference>
<keyword evidence="6" id="KW-0067">ATP-binding</keyword>
<dbReference type="Ensembl" id="ENSPSTT00000019015.1">
    <property type="protein sequence ID" value="ENSPSTP00000018148.1"/>
    <property type="gene ID" value="ENSPSTG00000013012.1"/>
</dbReference>
<keyword evidence="10" id="KW-0732">Signal</keyword>
<evidence type="ECO:0000256" key="8">
    <source>
        <dbReference type="ARBA" id="ARBA00048679"/>
    </source>
</evidence>
<keyword evidence="5" id="KW-0418">Kinase</keyword>
<organism evidence="11 12">
    <name type="scientific">Pavo cristatus</name>
    <name type="common">Indian peafowl</name>
    <name type="synonym">Blue peafowl</name>
    <dbReference type="NCBI Taxonomy" id="9049"/>
    <lineage>
        <taxon>Eukaryota</taxon>
        <taxon>Metazoa</taxon>
        <taxon>Chordata</taxon>
        <taxon>Craniata</taxon>
        <taxon>Vertebrata</taxon>
        <taxon>Euteleostomi</taxon>
        <taxon>Archelosauria</taxon>
        <taxon>Archosauria</taxon>
        <taxon>Dinosauria</taxon>
        <taxon>Saurischia</taxon>
        <taxon>Theropoda</taxon>
        <taxon>Coelurosauria</taxon>
        <taxon>Aves</taxon>
        <taxon>Neognathae</taxon>
        <taxon>Galloanserae</taxon>
        <taxon>Galliformes</taxon>
        <taxon>Phasianidae</taxon>
        <taxon>Phasianinae</taxon>
        <taxon>Pavo</taxon>
    </lineage>
</organism>
<keyword evidence="12" id="KW-1185">Reference proteome</keyword>
<evidence type="ECO:0000256" key="4">
    <source>
        <dbReference type="ARBA" id="ARBA00022741"/>
    </source>
</evidence>
<dbReference type="InterPro" id="IPR051131">
    <property type="entry name" value="NEK_Ser/Thr_kinase_NIMA"/>
</dbReference>
<feature type="region of interest" description="Disordered" evidence="9">
    <location>
        <begin position="284"/>
        <end position="312"/>
    </location>
</feature>
<feature type="region of interest" description="Disordered" evidence="9">
    <location>
        <begin position="351"/>
        <end position="465"/>
    </location>
</feature>
<keyword evidence="4" id="KW-0547">Nucleotide-binding</keyword>
<dbReference type="SUPFAM" id="SSF56112">
    <property type="entry name" value="Protein kinase-like (PK-like)"/>
    <property type="match status" value="1"/>
</dbReference>
<evidence type="ECO:0000256" key="10">
    <source>
        <dbReference type="SAM" id="SignalP"/>
    </source>
</evidence>
<evidence type="ECO:0000256" key="9">
    <source>
        <dbReference type="SAM" id="MobiDB-lite"/>
    </source>
</evidence>
<feature type="compositionally biased region" description="Low complexity" evidence="9">
    <location>
        <begin position="353"/>
        <end position="368"/>
    </location>
</feature>
<name>A0A8C9FPQ5_PAVCR</name>
<dbReference type="AlphaFoldDB" id="A0A8C9FPQ5"/>
<accession>A0A8C9FPQ5</accession>
<keyword evidence="2" id="KW-0723">Serine/threonine-protein kinase</keyword>
<dbReference type="Gene3D" id="1.10.510.10">
    <property type="entry name" value="Transferase(Phosphotransferase) domain 1"/>
    <property type="match status" value="1"/>
</dbReference>
<dbReference type="GO" id="GO:0004674">
    <property type="term" value="F:protein serine/threonine kinase activity"/>
    <property type="evidence" value="ECO:0007669"/>
    <property type="project" value="UniProtKB-KW"/>
</dbReference>
<feature type="chain" id="PRO_5034450771" description="non-specific serine/threonine protein kinase" evidence="10">
    <location>
        <begin position="18"/>
        <end position="601"/>
    </location>
</feature>
<dbReference type="EC" id="2.7.11.1" evidence="1"/>
<evidence type="ECO:0000256" key="3">
    <source>
        <dbReference type="ARBA" id="ARBA00022679"/>
    </source>
</evidence>